<dbReference type="Proteomes" id="UP000509301">
    <property type="component" value="Chromosome"/>
</dbReference>
<evidence type="ECO:0000313" key="1">
    <source>
        <dbReference type="EMBL" id="QKR00315.1"/>
    </source>
</evidence>
<accession>A0A6N0NVS2</accession>
<name>A0A6N0NVS2_9CREN</name>
<evidence type="ECO:0000313" key="2">
    <source>
        <dbReference type="Proteomes" id="UP000509301"/>
    </source>
</evidence>
<dbReference type="KEGG" id="mten:GWK48_07945"/>
<dbReference type="EMBL" id="CP049074">
    <property type="protein sequence ID" value="QKR00315.1"/>
    <property type="molecule type" value="Genomic_DNA"/>
</dbReference>
<dbReference type="RefSeq" id="WP_174631181.1">
    <property type="nucleotide sequence ID" value="NZ_CP049074.1"/>
</dbReference>
<dbReference type="GeneID" id="55641870"/>
<protein>
    <submittedName>
        <fullName evidence="1">Uncharacterized protein</fullName>
    </submittedName>
</protein>
<proteinExistence type="predicted"/>
<organism evidence="1 2">
    <name type="scientific">Metallosphaera tengchongensis</name>
    <dbReference type="NCBI Taxonomy" id="1532350"/>
    <lineage>
        <taxon>Archaea</taxon>
        <taxon>Thermoproteota</taxon>
        <taxon>Thermoprotei</taxon>
        <taxon>Sulfolobales</taxon>
        <taxon>Sulfolobaceae</taxon>
        <taxon>Metallosphaera</taxon>
    </lineage>
</organism>
<dbReference type="AlphaFoldDB" id="A0A6N0NVS2"/>
<reference evidence="1 2" key="1">
    <citation type="submission" date="2020-02" db="EMBL/GenBank/DDBJ databases">
        <title>Comparative genome analysis reveals the metabolism and evolution of the thermophilic archaeal genus Metallosphaera.</title>
        <authorList>
            <person name="Jiang C."/>
        </authorList>
    </citation>
    <scope>NUCLEOTIDE SEQUENCE [LARGE SCALE GENOMIC DNA]</scope>
    <source>
        <strain evidence="1 2">Ric-A</strain>
    </source>
</reference>
<keyword evidence="2" id="KW-1185">Reference proteome</keyword>
<sequence length="91" mass="10503">MLDCKAVGVAFSKAKVLLKDIKEDLSYLEDTKLAFINFYLELKNKGKYDEDLFEQLSKLFEVWVYDYEGNKPIEDVCKEFNSLGSNSSSSR</sequence>
<gene>
    <name evidence="1" type="ORF">GWK48_07945</name>
</gene>